<evidence type="ECO:0000256" key="1">
    <source>
        <dbReference type="SAM" id="MobiDB-lite"/>
    </source>
</evidence>
<evidence type="ECO:0000313" key="2">
    <source>
        <dbReference type="EMBL" id="SVB33089.1"/>
    </source>
</evidence>
<name>A0A382D4N2_9ZZZZ</name>
<accession>A0A382D4N2</accession>
<dbReference type="EMBL" id="UINC01037506">
    <property type="protein sequence ID" value="SVB33089.1"/>
    <property type="molecule type" value="Genomic_DNA"/>
</dbReference>
<proteinExistence type="predicted"/>
<gene>
    <name evidence="2" type="ORF">METZ01_LOCUS185943</name>
</gene>
<organism evidence="2">
    <name type="scientific">marine metagenome</name>
    <dbReference type="NCBI Taxonomy" id="408172"/>
    <lineage>
        <taxon>unclassified sequences</taxon>
        <taxon>metagenomes</taxon>
        <taxon>ecological metagenomes</taxon>
    </lineage>
</organism>
<feature type="region of interest" description="Disordered" evidence="1">
    <location>
        <begin position="1"/>
        <end position="24"/>
    </location>
</feature>
<protein>
    <submittedName>
        <fullName evidence="2">Uncharacterized protein</fullName>
    </submittedName>
</protein>
<dbReference type="AlphaFoldDB" id="A0A382D4N2"/>
<reference evidence="2" key="1">
    <citation type="submission" date="2018-05" db="EMBL/GenBank/DDBJ databases">
        <authorList>
            <person name="Lanie J.A."/>
            <person name="Ng W.-L."/>
            <person name="Kazmierczak K.M."/>
            <person name="Andrzejewski T.M."/>
            <person name="Davidsen T.M."/>
            <person name="Wayne K.J."/>
            <person name="Tettelin H."/>
            <person name="Glass J.I."/>
            <person name="Rusch D."/>
            <person name="Podicherti R."/>
            <person name="Tsui H.-C.T."/>
            <person name="Winkler M.E."/>
        </authorList>
    </citation>
    <scope>NUCLEOTIDE SEQUENCE</scope>
</reference>
<sequence>MAKMKRIPKSANGPARWKTMSRDTKRKKIKPWCVFYTPLGRMVTKAVGRRPTGMSEEEFCASKTPFKNMVIKKYD</sequence>